<proteinExistence type="predicted"/>
<accession>A0ABD6WYS0</accession>
<keyword evidence="1" id="KW-0812">Transmembrane</keyword>
<dbReference type="Proteomes" id="UP000241404">
    <property type="component" value="Unassembled WGS sequence"/>
</dbReference>
<feature type="transmembrane region" description="Helical" evidence="1">
    <location>
        <begin position="160"/>
        <end position="181"/>
    </location>
</feature>
<feature type="transmembrane region" description="Helical" evidence="1">
    <location>
        <begin position="311"/>
        <end position="330"/>
    </location>
</feature>
<protein>
    <submittedName>
        <fullName evidence="2">EpsG family protein</fullName>
    </submittedName>
</protein>
<feature type="transmembrane region" description="Helical" evidence="1">
    <location>
        <begin position="193"/>
        <end position="209"/>
    </location>
</feature>
<dbReference type="RefSeq" id="WP_065171818.1">
    <property type="nucleotide sequence ID" value="NZ_LZFH01000022.1"/>
</dbReference>
<name>A0ABD6WYS0_PHODM</name>
<keyword evidence="1" id="KW-1133">Transmembrane helix</keyword>
<evidence type="ECO:0000313" key="2">
    <source>
        <dbReference type="EMBL" id="PSU14837.1"/>
    </source>
</evidence>
<reference evidence="2 3" key="1">
    <citation type="submission" date="2018-03" db="EMBL/GenBank/DDBJ databases">
        <title>Whole genome sequencing of Histamine producing bacteria.</title>
        <authorList>
            <person name="Butler K."/>
        </authorList>
    </citation>
    <scope>NUCLEOTIDE SEQUENCE [LARGE SCALE GENOMIC DNA]</scope>
    <source>
        <strain evidence="2 3">BT-6</strain>
    </source>
</reference>
<evidence type="ECO:0000256" key="1">
    <source>
        <dbReference type="SAM" id="Phobius"/>
    </source>
</evidence>
<comment type="caution">
    <text evidence="2">The sequence shown here is derived from an EMBL/GenBank/DDBJ whole genome shotgun (WGS) entry which is preliminary data.</text>
</comment>
<feature type="transmembrane region" description="Helical" evidence="1">
    <location>
        <begin position="229"/>
        <end position="246"/>
    </location>
</feature>
<dbReference type="EMBL" id="PYMM01000022">
    <property type="protein sequence ID" value="PSU14837.1"/>
    <property type="molecule type" value="Genomic_DNA"/>
</dbReference>
<keyword evidence="1" id="KW-0472">Membrane</keyword>
<organism evidence="2 3">
    <name type="scientific">Photobacterium damselae</name>
    <dbReference type="NCBI Taxonomy" id="38293"/>
    <lineage>
        <taxon>Bacteria</taxon>
        <taxon>Pseudomonadati</taxon>
        <taxon>Pseudomonadota</taxon>
        <taxon>Gammaproteobacteria</taxon>
        <taxon>Vibrionales</taxon>
        <taxon>Vibrionaceae</taxon>
        <taxon>Photobacterium</taxon>
    </lineage>
</organism>
<gene>
    <name evidence="2" type="ORF">CTM90_19335</name>
</gene>
<dbReference type="Pfam" id="PF14897">
    <property type="entry name" value="EpsG"/>
    <property type="match status" value="1"/>
</dbReference>
<feature type="transmembrane region" description="Helical" evidence="1">
    <location>
        <begin position="29"/>
        <end position="47"/>
    </location>
</feature>
<feature type="transmembrane region" description="Helical" evidence="1">
    <location>
        <begin position="285"/>
        <end position="304"/>
    </location>
</feature>
<feature type="transmembrane region" description="Helical" evidence="1">
    <location>
        <begin position="258"/>
        <end position="279"/>
    </location>
</feature>
<sequence length="347" mass="40699">MYFYLVLWFISCCLMLSISNVDKKISYIYLKFYAIAMILFIGFRYKVGGDWYSYLFLFDVIKDLSFFQSLLITDPGYGFINWLSDLLNYDIYFVNFICAIIFVYGLTSLCLALPSPWLAMIVSLPYLVTVVAMGYSRQAVAIGFVMLAFASILNKNYKKFIIMILLASLFHKTAIFLFLFYPMARNKINITKLLLTYGVLFLIVFSLLFDKLIGMWGLYVEQGMESGGSLIRILINMIPAIFFLVFHKRWKTKYPNSYLFILSLSICSVIFFPLQFVLSTTIDRLALYFIPMQMIIFSMGIFLLHETYRILMLMAVIVLYTIMYIYWLHFSFYANCCWIPYNNIIFN</sequence>
<feature type="transmembrane region" description="Helical" evidence="1">
    <location>
        <begin position="126"/>
        <end position="154"/>
    </location>
</feature>
<dbReference type="AlphaFoldDB" id="A0ABD6WYS0"/>
<dbReference type="InterPro" id="IPR049458">
    <property type="entry name" value="EpsG-like"/>
</dbReference>
<feature type="transmembrane region" description="Helical" evidence="1">
    <location>
        <begin position="92"/>
        <end position="114"/>
    </location>
</feature>
<evidence type="ECO:0000313" key="3">
    <source>
        <dbReference type="Proteomes" id="UP000241404"/>
    </source>
</evidence>